<keyword evidence="4" id="KW-1185">Reference proteome</keyword>
<proteinExistence type="predicted"/>
<sequence length="204" mass="21449">MHSSQTSVATTVLALTGLGLALPADSHQDDFTISAGGFAAGVSGVVPLPTLVPVSTPSLKSSEITYTHKAADKPITWVPLQPTHSCGLPPNHDNVAGIDATTFYGTFTTLTTAIMPPKPAIISPIFPADPTPTSVTTPEEHEEDADALDKTREGKCTGTSGRCRVRVKGIPVKKECEDGTQCSAKGSRCFLSGRTWARYHVTCT</sequence>
<evidence type="ECO:0000313" key="4">
    <source>
        <dbReference type="Proteomes" id="UP001446871"/>
    </source>
</evidence>
<protein>
    <submittedName>
        <fullName evidence="3">Uncharacterized protein</fullName>
    </submittedName>
</protein>
<organism evidence="3 4">
    <name type="scientific">Apiospora saccharicola</name>
    <dbReference type="NCBI Taxonomy" id="335842"/>
    <lineage>
        <taxon>Eukaryota</taxon>
        <taxon>Fungi</taxon>
        <taxon>Dikarya</taxon>
        <taxon>Ascomycota</taxon>
        <taxon>Pezizomycotina</taxon>
        <taxon>Sordariomycetes</taxon>
        <taxon>Xylariomycetidae</taxon>
        <taxon>Amphisphaeriales</taxon>
        <taxon>Apiosporaceae</taxon>
        <taxon>Apiospora</taxon>
    </lineage>
</organism>
<dbReference type="Proteomes" id="UP001446871">
    <property type="component" value="Unassembled WGS sequence"/>
</dbReference>
<feature type="region of interest" description="Disordered" evidence="1">
    <location>
        <begin position="131"/>
        <end position="156"/>
    </location>
</feature>
<keyword evidence="2" id="KW-0732">Signal</keyword>
<feature type="chain" id="PRO_5045047906" evidence="2">
    <location>
        <begin position="22"/>
        <end position="204"/>
    </location>
</feature>
<accession>A0ABR1TMQ4</accession>
<feature type="signal peptide" evidence="2">
    <location>
        <begin position="1"/>
        <end position="21"/>
    </location>
</feature>
<comment type="caution">
    <text evidence="3">The sequence shown here is derived from an EMBL/GenBank/DDBJ whole genome shotgun (WGS) entry which is preliminary data.</text>
</comment>
<evidence type="ECO:0000256" key="1">
    <source>
        <dbReference type="SAM" id="MobiDB-lite"/>
    </source>
</evidence>
<evidence type="ECO:0000256" key="2">
    <source>
        <dbReference type="SAM" id="SignalP"/>
    </source>
</evidence>
<name>A0ABR1TMQ4_9PEZI</name>
<evidence type="ECO:0000313" key="3">
    <source>
        <dbReference type="EMBL" id="KAK8047904.1"/>
    </source>
</evidence>
<reference evidence="3 4" key="1">
    <citation type="submission" date="2023-01" db="EMBL/GenBank/DDBJ databases">
        <title>Analysis of 21 Apiospora genomes using comparative genomics revels a genus with tremendous synthesis potential of carbohydrate active enzymes and secondary metabolites.</title>
        <authorList>
            <person name="Sorensen T."/>
        </authorList>
    </citation>
    <scope>NUCLEOTIDE SEQUENCE [LARGE SCALE GENOMIC DNA]</scope>
    <source>
        <strain evidence="3 4">CBS 83171</strain>
    </source>
</reference>
<dbReference type="EMBL" id="JAQQWM010000009">
    <property type="protein sequence ID" value="KAK8047904.1"/>
    <property type="molecule type" value="Genomic_DNA"/>
</dbReference>
<gene>
    <name evidence="3" type="ORF">PG996_015968</name>
</gene>